<evidence type="ECO:0000256" key="1">
    <source>
        <dbReference type="SAM" id="Phobius"/>
    </source>
</evidence>
<keyword evidence="1" id="KW-0812">Transmembrane</keyword>
<evidence type="ECO:0000313" key="3">
    <source>
        <dbReference type="Proteomes" id="UP001595914"/>
    </source>
</evidence>
<comment type="caution">
    <text evidence="2">The sequence shown here is derived from an EMBL/GenBank/DDBJ whole genome shotgun (WGS) entry which is preliminary data.</text>
</comment>
<protein>
    <submittedName>
        <fullName evidence="2">Uncharacterized protein</fullName>
    </submittedName>
</protein>
<keyword evidence="1" id="KW-1133">Transmembrane helix</keyword>
<proteinExistence type="predicted"/>
<sequence>MSGDALIYILFLAAGFLGGGAYSLWKVNKFASGVLAAMAIIAAVGGILRLV</sequence>
<dbReference type="Proteomes" id="UP001595914">
    <property type="component" value="Unassembled WGS sequence"/>
</dbReference>
<reference evidence="3" key="1">
    <citation type="journal article" date="2019" name="Int. J. Syst. Evol. Microbiol.">
        <title>The Global Catalogue of Microorganisms (GCM) 10K type strain sequencing project: providing services to taxonomists for standard genome sequencing and annotation.</title>
        <authorList>
            <consortium name="The Broad Institute Genomics Platform"/>
            <consortium name="The Broad Institute Genome Sequencing Center for Infectious Disease"/>
            <person name="Wu L."/>
            <person name="Ma J."/>
        </authorList>
    </citation>
    <scope>NUCLEOTIDE SEQUENCE [LARGE SCALE GENOMIC DNA]</scope>
    <source>
        <strain evidence="3">CCUG 54520</strain>
    </source>
</reference>
<accession>A0ABV9FVY7</accession>
<evidence type="ECO:0000313" key="2">
    <source>
        <dbReference type="EMBL" id="MFC4605383.1"/>
    </source>
</evidence>
<organism evidence="2 3">
    <name type="scientific">Rhodococcus kronopolitis</name>
    <dbReference type="NCBI Taxonomy" id="1460226"/>
    <lineage>
        <taxon>Bacteria</taxon>
        <taxon>Bacillati</taxon>
        <taxon>Actinomycetota</taxon>
        <taxon>Actinomycetes</taxon>
        <taxon>Mycobacteriales</taxon>
        <taxon>Nocardiaceae</taxon>
        <taxon>Rhodococcus</taxon>
    </lineage>
</organism>
<dbReference type="EMBL" id="JBHSFO010000010">
    <property type="protein sequence ID" value="MFC4605383.1"/>
    <property type="molecule type" value="Genomic_DNA"/>
</dbReference>
<feature type="transmembrane region" description="Helical" evidence="1">
    <location>
        <begin position="30"/>
        <end position="50"/>
    </location>
</feature>
<keyword evidence="3" id="KW-1185">Reference proteome</keyword>
<dbReference type="RefSeq" id="WP_378418937.1">
    <property type="nucleotide sequence ID" value="NZ_JBHSFO010000010.1"/>
</dbReference>
<keyword evidence="1" id="KW-0472">Membrane</keyword>
<name>A0ABV9FVY7_9NOCA</name>
<gene>
    <name evidence="2" type="ORF">ACFO6S_16915</name>
</gene>
<feature type="transmembrane region" description="Helical" evidence="1">
    <location>
        <begin position="5"/>
        <end position="24"/>
    </location>
</feature>